<dbReference type="Pfam" id="PF00888">
    <property type="entry name" value="Cullin"/>
    <property type="match status" value="1"/>
</dbReference>
<accession>A0A210PX44</accession>
<feature type="domain" description="Cullin N-terminal" evidence="3">
    <location>
        <begin position="51"/>
        <end position="211"/>
    </location>
</feature>
<proteinExistence type="inferred from homology"/>
<dbReference type="GO" id="GO:0019901">
    <property type="term" value="F:protein kinase binding"/>
    <property type="evidence" value="ECO:0007669"/>
    <property type="project" value="TreeGrafter"/>
</dbReference>
<dbReference type="GO" id="GO:0031625">
    <property type="term" value="F:ubiquitin protein ligase binding"/>
    <property type="evidence" value="ECO:0007669"/>
    <property type="project" value="InterPro"/>
</dbReference>
<protein>
    <submittedName>
        <fullName evidence="4">CDK2-associated and cullin domain-containing protein 1</fullName>
    </submittedName>
</protein>
<dbReference type="GO" id="GO:0006511">
    <property type="term" value="P:ubiquitin-dependent protein catabolic process"/>
    <property type="evidence" value="ECO:0007669"/>
    <property type="project" value="InterPro"/>
</dbReference>
<dbReference type="EMBL" id="NEDP02005425">
    <property type="protein sequence ID" value="OWF41044.1"/>
    <property type="molecule type" value="Genomic_DNA"/>
</dbReference>
<dbReference type="AlphaFoldDB" id="A0A210PX44"/>
<evidence type="ECO:0000259" key="3">
    <source>
        <dbReference type="Pfam" id="PF00888"/>
    </source>
</evidence>
<dbReference type="PANTHER" id="PTHR46636:SF1">
    <property type="entry name" value="CDK2-ASSOCIATED AND CULLIN DOMAIN-CONTAINING PROTEIN 1"/>
    <property type="match status" value="1"/>
</dbReference>
<dbReference type="OrthoDB" id="8172509at2759"/>
<evidence type="ECO:0000256" key="1">
    <source>
        <dbReference type="ARBA" id="ARBA00006019"/>
    </source>
</evidence>
<dbReference type="InterPro" id="IPR001373">
    <property type="entry name" value="Cullin_N"/>
</dbReference>
<dbReference type="InterPro" id="IPR016159">
    <property type="entry name" value="Cullin_repeat-like_dom_sf"/>
</dbReference>
<name>A0A210PX44_MIZYE</name>
<organism evidence="4 5">
    <name type="scientific">Mizuhopecten yessoensis</name>
    <name type="common">Japanese scallop</name>
    <name type="synonym">Patinopecten yessoensis</name>
    <dbReference type="NCBI Taxonomy" id="6573"/>
    <lineage>
        <taxon>Eukaryota</taxon>
        <taxon>Metazoa</taxon>
        <taxon>Spiralia</taxon>
        <taxon>Lophotrochozoa</taxon>
        <taxon>Mollusca</taxon>
        <taxon>Bivalvia</taxon>
        <taxon>Autobranchia</taxon>
        <taxon>Pteriomorphia</taxon>
        <taxon>Pectinida</taxon>
        <taxon>Pectinoidea</taxon>
        <taxon>Pectinidae</taxon>
        <taxon>Mizuhopecten</taxon>
    </lineage>
</organism>
<dbReference type="GO" id="GO:0000082">
    <property type="term" value="P:G1/S transition of mitotic cell cycle"/>
    <property type="evidence" value="ECO:0007669"/>
    <property type="project" value="TreeGrafter"/>
</dbReference>
<dbReference type="STRING" id="6573.A0A210PX44"/>
<comment type="similarity">
    <text evidence="1">Belongs to the cullin family.</text>
</comment>
<keyword evidence="5" id="KW-1185">Reference proteome</keyword>
<feature type="region of interest" description="Disordered" evidence="2">
    <location>
        <begin position="1"/>
        <end position="34"/>
    </location>
</feature>
<sequence length="278" mass="32253">MDEPMEAEADSTQPDLNPEEKDDQSNKSPLLRPGNMVMMTITTEDYESLYWPKLEGAINQLLTMSPGQYMAISYEQMYSCVYKCVCKQFSDRLYTDLMNHMIRHLKNLNQQLESSMHVENSKSFLEKFSFLVNQYILALGGIVPIFNYMNRFYVETKLKTDLNEELKKLFKLHILDLHISVLLTLLEEANAKPFTISPPVMANTIKNIHSINPEYAKMKPELFAKFIPSILPQTSVTDLDRYIEEAQQIQRDLKVLPDFDSCPSRNKRTNEDDGRFAK</sequence>
<evidence type="ECO:0000313" key="4">
    <source>
        <dbReference type="EMBL" id="OWF41044.1"/>
    </source>
</evidence>
<gene>
    <name evidence="4" type="ORF">KP79_PYT17096</name>
</gene>
<comment type="caution">
    <text evidence="4">The sequence shown here is derived from an EMBL/GenBank/DDBJ whole genome shotgun (WGS) entry which is preliminary data.</text>
</comment>
<dbReference type="InterPro" id="IPR042652">
    <property type="entry name" value="CACUL1"/>
</dbReference>
<evidence type="ECO:0000256" key="2">
    <source>
        <dbReference type="SAM" id="MobiDB-lite"/>
    </source>
</evidence>
<dbReference type="SUPFAM" id="SSF74788">
    <property type="entry name" value="Cullin repeat-like"/>
    <property type="match status" value="1"/>
</dbReference>
<dbReference type="Gene3D" id="1.20.1310.10">
    <property type="entry name" value="Cullin Repeats"/>
    <property type="match status" value="1"/>
</dbReference>
<dbReference type="Proteomes" id="UP000242188">
    <property type="component" value="Unassembled WGS sequence"/>
</dbReference>
<evidence type="ECO:0000313" key="5">
    <source>
        <dbReference type="Proteomes" id="UP000242188"/>
    </source>
</evidence>
<dbReference type="PANTHER" id="PTHR46636">
    <property type="entry name" value="CDK2-ASSOCIATED AND CULLIN DOMAIN-CONTAINING PROTEIN 1"/>
    <property type="match status" value="1"/>
</dbReference>
<reference evidence="4 5" key="1">
    <citation type="journal article" date="2017" name="Nat. Ecol. Evol.">
        <title>Scallop genome provides insights into evolution of bilaterian karyotype and development.</title>
        <authorList>
            <person name="Wang S."/>
            <person name="Zhang J."/>
            <person name="Jiao W."/>
            <person name="Li J."/>
            <person name="Xun X."/>
            <person name="Sun Y."/>
            <person name="Guo X."/>
            <person name="Huan P."/>
            <person name="Dong B."/>
            <person name="Zhang L."/>
            <person name="Hu X."/>
            <person name="Sun X."/>
            <person name="Wang J."/>
            <person name="Zhao C."/>
            <person name="Wang Y."/>
            <person name="Wang D."/>
            <person name="Huang X."/>
            <person name="Wang R."/>
            <person name="Lv J."/>
            <person name="Li Y."/>
            <person name="Zhang Z."/>
            <person name="Liu B."/>
            <person name="Lu W."/>
            <person name="Hui Y."/>
            <person name="Liang J."/>
            <person name="Zhou Z."/>
            <person name="Hou R."/>
            <person name="Li X."/>
            <person name="Liu Y."/>
            <person name="Li H."/>
            <person name="Ning X."/>
            <person name="Lin Y."/>
            <person name="Zhao L."/>
            <person name="Xing Q."/>
            <person name="Dou J."/>
            <person name="Li Y."/>
            <person name="Mao J."/>
            <person name="Guo H."/>
            <person name="Dou H."/>
            <person name="Li T."/>
            <person name="Mu C."/>
            <person name="Jiang W."/>
            <person name="Fu Q."/>
            <person name="Fu X."/>
            <person name="Miao Y."/>
            <person name="Liu J."/>
            <person name="Yu Q."/>
            <person name="Li R."/>
            <person name="Liao H."/>
            <person name="Li X."/>
            <person name="Kong Y."/>
            <person name="Jiang Z."/>
            <person name="Chourrout D."/>
            <person name="Li R."/>
            <person name="Bao Z."/>
        </authorList>
    </citation>
    <scope>NUCLEOTIDE SEQUENCE [LARGE SCALE GENOMIC DNA]</scope>
    <source>
        <strain evidence="4 5">PY_sf001</strain>
    </source>
</reference>